<feature type="transmembrane region" description="Helical" evidence="1">
    <location>
        <begin position="106"/>
        <end position="123"/>
    </location>
</feature>
<evidence type="ECO:0000259" key="2">
    <source>
        <dbReference type="Pfam" id="PF04892"/>
    </source>
</evidence>
<comment type="caution">
    <text evidence="3">The sequence shown here is derived from an EMBL/GenBank/DDBJ whole genome shotgun (WGS) entry which is preliminary data.</text>
</comment>
<evidence type="ECO:0000313" key="3">
    <source>
        <dbReference type="EMBL" id="PUA34937.1"/>
    </source>
</evidence>
<evidence type="ECO:0000256" key="1">
    <source>
        <dbReference type="SAM" id="Phobius"/>
    </source>
</evidence>
<dbReference type="Pfam" id="PF04892">
    <property type="entry name" value="VanZ"/>
    <property type="match status" value="1"/>
</dbReference>
<proteinExistence type="predicted"/>
<organism evidence="3 4">
    <name type="scientific">Paenibacillus elgii</name>
    <dbReference type="NCBI Taxonomy" id="189691"/>
    <lineage>
        <taxon>Bacteria</taxon>
        <taxon>Bacillati</taxon>
        <taxon>Bacillota</taxon>
        <taxon>Bacilli</taxon>
        <taxon>Bacillales</taxon>
        <taxon>Paenibacillaceae</taxon>
        <taxon>Paenibacillus</taxon>
    </lineage>
</organism>
<name>A0A2T6FSS0_9BACL</name>
<dbReference type="InterPro" id="IPR023298">
    <property type="entry name" value="ATPase_P-typ_TM_dom_sf"/>
</dbReference>
<feature type="transmembrane region" description="Helical" evidence="1">
    <location>
        <begin position="143"/>
        <end position="162"/>
    </location>
</feature>
<feature type="domain" description="VanZ-like" evidence="2">
    <location>
        <begin position="14"/>
        <end position="157"/>
    </location>
</feature>
<evidence type="ECO:0000313" key="4">
    <source>
        <dbReference type="Proteomes" id="UP000244184"/>
    </source>
</evidence>
<dbReference type="SUPFAM" id="SSF81665">
    <property type="entry name" value="Calcium ATPase, transmembrane domain M"/>
    <property type="match status" value="1"/>
</dbReference>
<dbReference type="InterPro" id="IPR016747">
    <property type="entry name" value="Phosphotransbutyrylase"/>
</dbReference>
<dbReference type="RefSeq" id="WP_108535129.1">
    <property type="nucleotide sequence ID" value="NZ_PYHP01000099.1"/>
</dbReference>
<keyword evidence="1" id="KW-1133">Transmembrane helix</keyword>
<keyword evidence="1" id="KW-0812">Transmembrane</keyword>
<gene>
    <name evidence="3" type="ORF">C8Z91_34280</name>
</gene>
<accession>A0A2T6FSS0</accession>
<dbReference type="Proteomes" id="UP000244184">
    <property type="component" value="Unassembled WGS sequence"/>
</dbReference>
<dbReference type="PIRSF" id="PIRSF019083">
    <property type="entry name" value="UCP019083_VanZ"/>
    <property type="match status" value="1"/>
</dbReference>
<sequence length="177" mass="20340">MNPIRSITKLLSLVPVLLWTLLIFHFSSQSFHEQSIQPILHKWFTKEGMLSVVPEMTIHYHHSTIVARKQPFEFVEFLFRKGAHLFMYAMLAVCALFALVQARWKLGFKILLAIVYVIGIASADEWNQARSVERTSAMQDIVLDSIGGFLGLVVLILCLAMFRKIRRNITLRRGEVP</sequence>
<dbReference type="EMBL" id="PYHP01000099">
    <property type="protein sequence ID" value="PUA34937.1"/>
    <property type="molecule type" value="Genomic_DNA"/>
</dbReference>
<keyword evidence="1" id="KW-0472">Membrane</keyword>
<feature type="transmembrane region" description="Helical" evidence="1">
    <location>
        <begin position="82"/>
        <end position="99"/>
    </location>
</feature>
<reference evidence="3 4" key="1">
    <citation type="submission" date="2018-03" db="EMBL/GenBank/DDBJ databases">
        <title>Genome sequence of Paenibacillus elgii strain AC13 an antimicrobial compound producing bacteria.</title>
        <authorList>
            <person name="Kurokawa A.S."/>
            <person name="Araujo J.F."/>
            <person name="Costa R.A."/>
            <person name="Ortega D.B."/>
            <person name="Pires A.S."/>
            <person name="Pappas G.J.Jr."/>
            <person name="Franco O.L."/>
            <person name="Barreto C."/>
            <person name="Magalhaes B.S."/>
            <person name="Kruger R.H."/>
        </authorList>
    </citation>
    <scope>NUCLEOTIDE SEQUENCE [LARGE SCALE GENOMIC DNA]</scope>
    <source>
        <strain evidence="3 4">AC13</strain>
    </source>
</reference>
<protein>
    <submittedName>
        <fullName evidence="3">VanZ family protein</fullName>
    </submittedName>
</protein>
<dbReference type="InterPro" id="IPR006976">
    <property type="entry name" value="VanZ-like"/>
</dbReference>
<dbReference type="AlphaFoldDB" id="A0A2T6FSS0"/>
<dbReference type="NCBIfam" id="NF037970">
    <property type="entry name" value="vanZ_1"/>
    <property type="match status" value="1"/>
</dbReference>